<evidence type="ECO:0000313" key="1">
    <source>
        <dbReference type="EMBL" id="MBB5560613.1"/>
    </source>
</evidence>
<gene>
    <name evidence="1" type="ORF">GGI59_002275</name>
</gene>
<dbReference type="EMBL" id="JACHBC010000004">
    <property type="protein sequence ID" value="MBB5560613.1"/>
    <property type="molecule type" value="Genomic_DNA"/>
</dbReference>
<accession>A0A7W8XF38</accession>
<dbReference type="Proteomes" id="UP000528824">
    <property type="component" value="Unassembled WGS sequence"/>
</dbReference>
<organism evidence="1 2">
    <name type="scientific">Rhizobium lentis</name>
    <dbReference type="NCBI Taxonomy" id="1138194"/>
    <lineage>
        <taxon>Bacteria</taxon>
        <taxon>Pseudomonadati</taxon>
        <taxon>Pseudomonadota</taxon>
        <taxon>Alphaproteobacteria</taxon>
        <taxon>Hyphomicrobiales</taxon>
        <taxon>Rhizobiaceae</taxon>
        <taxon>Rhizobium/Agrobacterium group</taxon>
        <taxon>Rhizobium</taxon>
    </lineage>
</organism>
<reference evidence="1 2" key="1">
    <citation type="submission" date="2020-08" db="EMBL/GenBank/DDBJ databases">
        <title>Genomic Encyclopedia of Type Strains, Phase IV (KMG-V): Genome sequencing to study the core and pangenomes of soil and plant-associated prokaryotes.</title>
        <authorList>
            <person name="Whitman W."/>
        </authorList>
    </citation>
    <scope>NUCLEOTIDE SEQUENCE [LARGE SCALE GENOMIC DNA]</scope>
    <source>
        <strain evidence="1 2">SEMIA 4034</strain>
    </source>
</reference>
<comment type="caution">
    <text evidence="1">The sequence shown here is derived from an EMBL/GenBank/DDBJ whole genome shotgun (WGS) entry which is preliminary data.</text>
</comment>
<evidence type="ECO:0000313" key="2">
    <source>
        <dbReference type="Proteomes" id="UP000528824"/>
    </source>
</evidence>
<name>A0A7W8XF38_9HYPH</name>
<sequence length="203" mass="23220">MSETLSARLWQELTGKEGRASADRPGMCLITSEELTEYLHLAAFKWAEERTHGIQIEELRDLDGGLMGYWARGHYALHHFREAANYYTSADERYDERYVLETASIRHEWWRTVPVSGEPGMVQYCSAEPKSRGAFAVTVTTVIEDRQIAASSRQIADHQRAEARGFANGLNWALRKLDQIDSAAGDRLLAQYREENKQERARV</sequence>
<dbReference type="AlphaFoldDB" id="A0A7W8XF38"/>
<protein>
    <submittedName>
        <fullName evidence="1">Uncharacterized protein</fullName>
    </submittedName>
</protein>
<proteinExistence type="predicted"/>
<dbReference type="RefSeq" id="WP_183916103.1">
    <property type="nucleotide sequence ID" value="NZ_JACHBB010000004.1"/>
</dbReference>
<keyword evidence="2" id="KW-1185">Reference proteome</keyword>